<dbReference type="Proteomes" id="UP000267250">
    <property type="component" value="Chromosome"/>
</dbReference>
<comment type="cofactor">
    <cofactor evidence="6">
        <name>Zn(2+)</name>
        <dbReference type="ChEBI" id="CHEBI:29105"/>
    </cofactor>
    <text evidence="6">Binds 1 zinc ion per subunit.</text>
</comment>
<feature type="transmembrane region" description="Helical" evidence="7">
    <location>
        <begin position="25"/>
        <end position="43"/>
    </location>
</feature>
<keyword evidence="7" id="KW-0812">Transmembrane</keyword>
<evidence type="ECO:0000256" key="3">
    <source>
        <dbReference type="ARBA" id="ARBA00022801"/>
    </source>
</evidence>
<keyword evidence="7" id="KW-1133">Transmembrane helix</keyword>
<keyword evidence="4 6" id="KW-0862">Zinc</keyword>
<reference evidence="10 11" key="1">
    <citation type="submission" date="2016-07" db="EMBL/GenBank/DDBJ databases">
        <title>Genome and transcriptome analysis of iron-reducing fermentative bacteria Anoxybacter fermentans.</title>
        <authorList>
            <person name="Zeng X."/>
            <person name="Shao Z."/>
        </authorList>
    </citation>
    <scope>NUCLEOTIDE SEQUENCE [LARGE SCALE GENOMIC DNA]</scope>
    <source>
        <strain evidence="10 11">DY22613</strain>
    </source>
</reference>
<gene>
    <name evidence="10" type="ORF">BBF96_05615</name>
</gene>
<feature type="domain" description="CAAX prenyl protease 1 N-terminal" evidence="9">
    <location>
        <begin position="8"/>
        <end position="163"/>
    </location>
</feature>
<evidence type="ECO:0000259" key="8">
    <source>
        <dbReference type="Pfam" id="PF01435"/>
    </source>
</evidence>
<dbReference type="Pfam" id="PF16491">
    <property type="entry name" value="Peptidase_M48_N"/>
    <property type="match status" value="1"/>
</dbReference>
<dbReference type="KEGG" id="aft:BBF96_05615"/>
<dbReference type="GO" id="GO:0006508">
    <property type="term" value="P:proteolysis"/>
    <property type="evidence" value="ECO:0007669"/>
    <property type="project" value="UniProtKB-KW"/>
</dbReference>
<feature type="transmembrane region" description="Helical" evidence="7">
    <location>
        <begin position="106"/>
        <end position="127"/>
    </location>
</feature>
<dbReference type="Pfam" id="PF01435">
    <property type="entry name" value="Peptidase_M48"/>
    <property type="match status" value="1"/>
</dbReference>
<keyword evidence="2" id="KW-0479">Metal-binding</keyword>
<dbReference type="AlphaFoldDB" id="A0A3Q9HPR2"/>
<name>A0A3Q9HPR2_9FIRM</name>
<protein>
    <submittedName>
        <fullName evidence="10">Peptidase M48 Ste24p</fullName>
    </submittedName>
</protein>
<dbReference type="GO" id="GO:0046872">
    <property type="term" value="F:metal ion binding"/>
    <property type="evidence" value="ECO:0007669"/>
    <property type="project" value="UniProtKB-KW"/>
</dbReference>
<evidence type="ECO:0000313" key="11">
    <source>
        <dbReference type="Proteomes" id="UP000267250"/>
    </source>
</evidence>
<comment type="similarity">
    <text evidence="6">Belongs to the peptidase M48 family.</text>
</comment>
<accession>A0A3Q9HPR2</accession>
<keyword evidence="1 6" id="KW-0645">Protease</keyword>
<evidence type="ECO:0000256" key="4">
    <source>
        <dbReference type="ARBA" id="ARBA00022833"/>
    </source>
</evidence>
<feature type="transmembrane region" description="Helical" evidence="7">
    <location>
        <begin position="249"/>
        <end position="268"/>
    </location>
</feature>
<keyword evidence="7" id="KW-0472">Membrane</keyword>
<evidence type="ECO:0000256" key="5">
    <source>
        <dbReference type="ARBA" id="ARBA00023049"/>
    </source>
</evidence>
<evidence type="ECO:0000256" key="2">
    <source>
        <dbReference type="ARBA" id="ARBA00022723"/>
    </source>
</evidence>
<keyword evidence="5 6" id="KW-0482">Metalloprotease</keyword>
<evidence type="ECO:0000256" key="1">
    <source>
        <dbReference type="ARBA" id="ARBA00022670"/>
    </source>
</evidence>
<dbReference type="PANTHER" id="PTHR10120">
    <property type="entry name" value="CAAX PRENYL PROTEASE 1"/>
    <property type="match status" value="1"/>
</dbReference>
<feature type="domain" description="Peptidase M48" evidence="8">
    <location>
        <begin position="169"/>
        <end position="370"/>
    </location>
</feature>
<dbReference type="InterPro" id="IPR001915">
    <property type="entry name" value="Peptidase_M48"/>
</dbReference>
<feature type="transmembrane region" description="Helical" evidence="7">
    <location>
        <begin position="133"/>
        <end position="162"/>
    </location>
</feature>
<evidence type="ECO:0000256" key="7">
    <source>
        <dbReference type="SAM" id="Phobius"/>
    </source>
</evidence>
<dbReference type="InterPro" id="IPR032456">
    <property type="entry name" value="Peptidase_M48_N"/>
</dbReference>
<evidence type="ECO:0000259" key="9">
    <source>
        <dbReference type="Pfam" id="PF16491"/>
    </source>
</evidence>
<keyword evidence="11" id="KW-1185">Reference proteome</keyword>
<keyword evidence="3 6" id="KW-0378">Hydrolase</keyword>
<evidence type="ECO:0000256" key="6">
    <source>
        <dbReference type="RuleBase" id="RU003983"/>
    </source>
</evidence>
<dbReference type="Gene3D" id="3.30.2010.10">
    <property type="entry name" value="Metalloproteases ('zincins'), catalytic domain"/>
    <property type="match status" value="1"/>
</dbReference>
<dbReference type="OrthoDB" id="9781930at2"/>
<sequence>MECLYNPERRRLAKKFHRRKDRYNWFNRIFHVLFWAIFLGFSLEKRLYHFLTDWTESWIMKLVLFTTGFYIIYTIFNSILDYFEYRLNLEFELSSQSKKEWFLDKVKVLILELLILNIAGGGFLILVQKWPESWWIIYTIIGFIFIILFTFIMPVVLFPLFFKLTPFPNTPLRQRLENLFERAKVKVTDIYEFNLSSKVNSANAAVIGMGKTRKIILSDTLQDKYTEAEIEAILAHEIGHHANGDITKLLLIQFGILLVITYLISLIWQPLVKWWGYDEIDSIASLPMLFLIWGIINWVITPIELYISRRIERKADEYALRLIENPRNLATAFVKLADESLAELKLSLYKLLFKASHPPIDERVKMALEWVDKKE</sequence>
<feature type="transmembrane region" description="Helical" evidence="7">
    <location>
        <begin position="63"/>
        <end position="85"/>
    </location>
</feature>
<dbReference type="GO" id="GO:0004222">
    <property type="term" value="F:metalloendopeptidase activity"/>
    <property type="evidence" value="ECO:0007669"/>
    <property type="project" value="InterPro"/>
</dbReference>
<feature type="transmembrane region" description="Helical" evidence="7">
    <location>
        <begin position="288"/>
        <end position="307"/>
    </location>
</feature>
<proteinExistence type="inferred from homology"/>
<evidence type="ECO:0000313" key="10">
    <source>
        <dbReference type="EMBL" id="AZR72913.1"/>
    </source>
</evidence>
<dbReference type="RefSeq" id="WP_127016248.1">
    <property type="nucleotide sequence ID" value="NZ_CP016379.1"/>
</dbReference>
<organism evidence="10 11">
    <name type="scientific">Anoxybacter fermentans</name>
    <dbReference type="NCBI Taxonomy" id="1323375"/>
    <lineage>
        <taxon>Bacteria</taxon>
        <taxon>Bacillati</taxon>
        <taxon>Bacillota</taxon>
        <taxon>Clostridia</taxon>
        <taxon>Halanaerobiales</taxon>
        <taxon>Anoxybacter</taxon>
    </lineage>
</organism>
<dbReference type="EMBL" id="CP016379">
    <property type="protein sequence ID" value="AZR72913.1"/>
    <property type="molecule type" value="Genomic_DNA"/>
</dbReference>